<dbReference type="EMBL" id="QKWP01000864">
    <property type="protein sequence ID" value="RIB14095.1"/>
    <property type="molecule type" value="Genomic_DNA"/>
</dbReference>
<dbReference type="OrthoDB" id="2322452at2759"/>
<gene>
    <name evidence="1" type="ORF">C2G38_1681708</name>
</gene>
<dbReference type="InterPro" id="IPR036047">
    <property type="entry name" value="F-box-like_dom_sf"/>
</dbReference>
<accession>A0A397UVD8</accession>
<sequence>MNGSYSYVALTDFPAECLYEIFLYLKNDNASLFNCLMVNRNWCRQAIPLLWRKPFSKHPNVTMPYLLIKTYLSCLSDNAKKRLNAAGCRHHTLLSKPLFPYPLYLRELDFAELDNALNIWLIYGLEYEYEPPTLRHVLSAEIYNLLFTHCKSLWNLRIGQWADDYTIMDITQVEKARQTLSTLRHFELCGDFDYLEHEDLDNLSNILTTMSRCSLDLQYLKIHMTSDEDKFLLKCLGRLIKAQSSLKCFEFSQEQGCIMDTKSVMTALTTQSKNLENLVLDIVPLNMTCLKSLEKFSNLKTIQFKYCYLKCNEVNYCKHTGKPLDIVSDDDDDLEGNGEEPWKLNVENLVFLKNSFRHMTINLVKMSHTNLRRLTVDHATVELLNEITQRCMNLVYLAIGISFIPVEELYRISSMKLEVLVIGKNLSNSVSNTEDNVNTELTNEECEKLGKFLPTSLRHLYIDFPMTPTQLDMVLCNCVVPPVISLKFGLLDFENCAKTVLKCVKEVNGFQEVRVARFIPKNVPIMDKILQKEKWERNFIRMVELGRMDGINVGLECEEPFGTGEIQR</sequence>
<dbReference type="SUPFAM" id="SSF81383">
    <property type="entry name" value="F-box domain"/>
    <property type="match status" value="1"/>
</dbReference>
<organism evidence="1 2">
    <name type="scientific">Gigaspora rosea</name>
    <dbReference type="NCBI Taxonomy" id="44941"/>
    <lineage>
        <taxon>Eukaryota</taxon>
        <taxon>Fungi</taxon>
        <taxon>Fungi incertae sedis</taxon>
        <taxon>Mucoromycota</taxon>
        <taxon>Glomeromycotina</taxon>
        <taxon>Glomeromycetes</taxon>
        <taxon>Diversisporales</taxon>
        <taxon>Gigasporaceae</taxon>
        <taxon>Gigaspora</taxon>
    </lineage>
</organism>
<proteinExistence type="predicted"/>
<reference evidence="1 2" key="1">
    <citation type="submission" date="2018-06" db="EMBL/GenBank/DDBJ databases">
        <title>Comparative genomics reveals the genomic features of Rhizophagus irregularis, R. cerebriforme, R. diaphanum and Gigaspora rosea, and their symbiotic lifestyle signature.</title>
        <authorList>
            <person name="Morin E."/>
            <person name="San Clemente H."/>
            <person name="Chen E.C.H."/>
            <person name="De La Providencia I."/>
            <person name="Hainaut M."/>
            <person name="Kuo A."/>
            <person name="Kohler A."/>
            <person name="Murat C."/>
            <person name="Tang N."/>
            <person name="Roy S."/>
            <person name="Loubradou J."/>
            <person name="Henrissat B."/>
            <person name="Grigoriev I.V."/>
            <person name="Corradi N."/>
            <person name="Roux C."/>
            <person name="Martin F.M."/>
        </authorList>
    </citation>
    <scope>NUCLEOTIDE SEQUENCE [LARGE SCALE GENOMIC DNA]</scope>
    <source>
        <strain evidence="1 2">DAOM 194757</strain>
    </source>
</reference>
<evidence type="ECO:0000313" key="1">
    <source>
        <dbReference type="EMBL" id="RIB14095.1"/>
    </source>
</evidence>
<comment type="caution">
    <text evidence="1">The sequence shown here is derived from an EMBL/GenBank/DDBJ whole genome shotgun (WGS) entry which is preliminary data.</text>
</comment>
<evidence type="ECO:0000313" key="2">
    <source>
        <dbReference type="Proteomes" id="UP000266673"/>
    </source>
</evidence>
<name>A0A397UVD8_9GLOM</name>
<keyword evidence="2" id="KW-1185">Reference proteome</keyword>
<dbReference type="AlphaFoldDB" id="A0A397UVD8"/>
<protein>
    <submittedName>
        <fullName evidence="1">Uncharacterized protein</fullName>
    </submittedName>
</protein>
<dbReference type="Proteomes" id="UP000266673">
    <property type="component" value="Unassembled WGS sequence"/>
</dbReference>